<proteinExistence type="predicted"/>
<sequence length="404" mass="45353">MVSNTSWDDKKIEDLLKSMPKVEDHRSQSEIYYQVQKRMRKEKRNYWFIPAAAVAAVLLLSLLLYPSIFSNDQALNESERDMDQKIAMTDDHAADALDTEQDELSAKSFEGESAESDNDNTEMGIGMLTHIPSKTALYQEQLSDQSTAITYAVPDEQAQNIVPVTITVPSSKEVTWVEQYNNHVDDVPYEELGLNGEYLPYKGEVSIASDNVLQLDLVEGHPYSAGSASNVNLLNSLNYTFADSPFEKVKLTTNGAPGMDFGNFGNVEEHILKKKLQNPFFIYKKTEDSKALLAPYMDNTFSTIQEAFNAMKEDIETHDLRGPLKDIELVGVSENELELTVEFGDELLPDTDESMLAIEAILLTAKNYGFETVVLKHPSQVGFAGFLFNEPIRVPIAPNYLEQY</sequence>
<keyword evidence="2" id="KW-1133">Transmembrane helix</keyword>
<gene>
    <name evidence="3" type="ORF">GCM10008967_41910</name>
</gene>
<protein>
    <recommendedName>
        <fullName evidence="5">Sigma-X negative effector</fullName>
    </recommendedName>
</protein>
<dbReference type="Proteomes" id="UP001500782">
    <property type="component" value="Unassembled WGS sequence"/>
</dbReference>
<evidence type="ECO:0008006" key="5">
    <source>
        <dbReference type="Google" id="ProtNLM"/>
    </source>
</evidence>
<evidence type="ECO:0000256" key="1">
    <source>
        <dbReference type="SAM" id="MobiDB-lite"/>
    </source>
</evidence>
<reference evidence="4" key="1">
    <citation type="journal article" date="2019" name="Int. J. Syst. Evol. Microbiol.">
        <title>The Global Catalogue of Microorganisms (GCM) 10K type strain sequencing project: providing services to taxonomists for standard genome sequencing and annotation.</title>
        <authorList>
            <consortium name="The Broad Institute Genomics Platform"/>
            <consortium name="The Broad Institute Genome Sequencing Center for Infectious Disease"/>
            <person name="Wu L."/>
            <person name="Ma J."/>
        </authorList>
    </citation>
    <scope>NUCLEOTIDE SEQUENCE [LARGE SCALE GENOMIC DNA]</scope>
    <source>
        <strain evidence="4">JCM 9731</strain>
    </source>
</reference>
<feature type="transmembrane region" description="Helical" evidence="2">
    <location>
        <begin position="46"/>
        <end position="65"/>
    </location>
</feature>
<keyword evidence="2" id="KW-0812">Transmembrane</keyword>
<comment type="caution">
    <text evidence="3">The sequence shown here is derived from an EMBL/GenBank/DDBJ whole genome shotgun (WGS) entry which is preliminary data.</text>
</comment>
<evidence type="ECO:0000256" key="2">
    <source>
        <dbReference type="SAM" id="Phobius"/>
    </source>
</evidence>
<name>A0ABP3GJC1_9BACI</name>
<organism evidence="3 4">
    <name type="scientific">Bacillus carboniphilus</name>
    <dbReference type="NCBI Taxonomy" id="86663"/>
    <lineage>
        <taxon>Bacteria</taxon>
        <taxon>Bacillati</taxon>
        <taxon>Bacillota</taxon>
        <taxon>Bacilli</taxon>
        <taxon>Bacillales</taxon>
        <taxon>Bacillaceae</taxon>
        <taxon>Bacillus</taxon>
    </lineage>
</organism>
<evidence type="ECO:0000313" key="4">
    <source>
        <dbReference type="Proteomes" id="UP001500782"/>
    </source>
</evidence>
<keyword evidence="2" id="KW-0472">Membrane</keyword>
<accession>A0ABP3GJC1</accession>
<dbReference type="EMBL" id="BAAADJ010000064">
    <property type="protein sequence ID" value="GAA0347137.1"/>
    <property type="molecule type" value="Genomic_DNA"/>
</dbReference>
<dbReference type="RefSeq" id="WP_343803794.1">
    <property type="nucleotide sequence ID" value="NZ_BAAADJ010000064.1"/>
</dbReference>
<keyword evidence="4" id="KW-1185">Reference proteome</keyword>
<feature type="region of interest" description="Disordered" evidence="1">
    <location>
        <begin position="98"/>
        <end position="121"/>
    </location>
</feature>
<evidence type="ECO:0000313" key="3">
    <source>
        <dbReference type="EMBL" id="GAA0347137.1"/>
    </source>
</evidence>